<evidence type="ECO:0000259" key="1">
    <source>
        <dbReference type="Pfam" id="PF12146"/>
    </source>
</evidence>
<gene>
    <name evidence="2" type="ORF">J0A67_11575</name>
</gene>
<sequence>MQHFESSYSTHDGKKLFLQAWLPEKARASMLLVHGLGEHSGRYADFAGKLVEAEIAVFTFDGRGHGNSESKQPTAFYESAEDYLTDIEMLFGKAKNYLAGIPAFIYGHSMGGGLVAAFVLKRKPDAAGVILSSPAIKEADGTSKLLIAVSDLVSRYLPKLKALKLDITGISRVPEEVEKYKADPLIYQESIPARTGTELYRQMKYIQSHAAEFRLPLLILHGDADRLTNPKGSQLLFEQASSKDKTLEIFPGGYHELIRDLEAERYRTLILDWLEKRI</sequence>
<dbReference type="PRINTS" id="PR00111">
    <property type="entry name" value="ABHYDROLASE"/>
</dbReference>
<dbReference type="InterPro" id="IPR022742">
    <property type="entry name" value="Hydrolase_4"/>
</dbReference>
<accession>A0ABS3BQE0</accession>
<organism evidence="2 3">
    <name type="scientific">Algoriphagus aestuariicola</name>
    <dbReference type="NCBI Taxonomy" id="1852016"/>
    <lineage>
        <taxon>Bacteria</taxon>
        <taxon>Pseudomonadati</taxon>
        <taxon>Bacteroidota</taxon>
        <taxon>Cytophagia</taxon>
        <taxon>Cytophagales</taxon>
        <taxon>Cyclobacteriaceae</taxon>
        <taxon>Algoriphagus</taxon>
    </lineage>
</organism>
<dbReference type="SUPFAM" id="SSF53474">
    <property type="entry name" value="alpha/beta-Hydrolases"/>
    <property type="match status" value="1"/>
</dbReference>
<name>A0ABS3BQE0_9BACT</name>
<proteinExistence type="predicted"/>
<dbReference type="PANTHER" id="PTHR11614">
    <property type="entry name" value="PHOSPHOLIPASE-RELATED"/>
    <property type="match status" value="1"/>
</dbReference>
<dbReference type="Gene3D" id="3.40.50.1820">
    <property type="entry name" value="alpha/beta hydrolase"/>
    <property type="match status" value="1"/>
</dbReference>
<dbReference type="Pfam" id="PF12146">
    <property type="entry name" value="Hydrolase_4"/>
    <property type="match status" value="1"/>
</dbReference>
<comment type="caution">
    <text evidence="2">The sequence shown here is derived from an EMBL/GenBank/DDBJ whole genome shotgun (WGS) entry which is preliminary data.</text>
</comment>
<feature type="domain" description="Serine aminopeptidase S33" evidence="1">
    <location>
        <begin position="25"/>
        <end position="261"/>
    </location>
</feature>
<keyword evidence="3" id="KW-1185">Reference proteome</keyword>
<dbReference type="InterPro" id="IPR000073">
    <property type="entry name" value="AB_hydrolase_1"/>
</dbReference>
<dbReference type="RefSeq" id="WP_206569489.1">
    <property type="nucleotide sequence ID" value="NZ_JAFKCW010000002.1"/>
</dbReference>
<dbReference type="InterPro" id="IPR051044">
    <property type="entry name" value="MAG_DAG_Lipase"/>
</dbReference>
<dbReference type="InterPro" id="IPR029058">
    <property type="entry name" value="AB_hydrolase_fold"/>
</dbReference>
<reference evidence="2 3" key="1">
    <citation type="submission" date="2021-03" db="EMBL/GenBank/DDBJ databases">
        <title>novel species isolated from a fishpond in China.</title>
        <authorList>
            <person name="Lu H."/>
            <person name="Cai Z."/>
        </authorList>
    </citation>
    <scope>NUCLEOTIDE SEQUENCE [LARGE SCALE GENOMIC DNA]</scope>
    <source>
        <strain evidence="2 3">JCM 31546</strain>
    </source>
</reference>
<dbReference type="Proteomes" id="UP000664698">
    <property type="component" value="Unassembled WGS sequence"/>
</dbReference>
<evidence type="ECO:0000313" key="3">
    <source>
        <dbReference type="Proteomes" id="UP000664698"/>
    </source>
</evidence>
<dbReference type="EMBL" id="JAFKCW010000002">
    <property type="protein sequence ID" value="MBN7801505.1"/>
    <property type="molecule type" value="Genomic_DNA"/>
</dbReference>
<evidence type="ECO:0000313" key="2">
    <source>
        <dbReference type="EMBL" id="MBN7801505.1"/>
    </source>
</evidence>
<protein>
    <submittedName>
        <fullName evidence="2">Lysophospholipase</fullName>
    </submittedName>
</protein>